<dbReference type="KEGG" id="dbr:Deba_1686"/>
<name>E1QHL1_DESB2</name>
<dbReference type="HOGENOM" id="CLU_305602_0_0_7"/>
<gene>
    <name evidence="3" type="ordered locus">Deba_1686</name>
</gene>
<evidence type="ECO:0000256" key="2">
    <source>
        <dbReference type="SAM" id="Phobius"/>
    </source>
</evidence>
<evidence type="ECO:0000313" key="3">
    <source>
        <dbReference type="EMBL" id="ADK85054.1"/>
    </source>
</evidence>
<dbReference type="EMBL" id="CP002085">
    <property type="protein sequence ID" value="ADK85054.1"/>
    <property type="molecule type" value="Genomic_DNA"/>
</dbReference>
<proteinExistence type="predicted"/>
<protein>
    <submittedName>
        <fullName evidence="3">Uncharacterized protein</fullName>
    </submittedName>
</protein>
<sequence>MPTFVLSVNDLEAAMIHALARGADNHGQALGHVVDLKTPWGRSDAASLDAETFAGLGDTVFLVEINSPQMQERIRNSGREVVVIDHHLYQSKDAGPLDLRTGLSSLEQVINYTRRQPSQRVAALPAYLDISSPGGRKLSFAELTRLISANDRGHIPLLAAEAMKILGLDPRGYAPPKIKHQSSLWDVAELDLAKIGAGWEQRPATWGQDEQKPADWQAMEELVRDIRLRESALGLWLVEGKDIEELALPEVFQRQYRLTADLMDQAINYIACAQGKQKLRLLATGRDEAADPALYLIQAPIRYRKVLLDALYFWRAEQGHSLSERLAALIVFHEDDHEDKPRLLEFYGDDAEGGAVEQWFKPETRSAWGSTRLDFWAGGGSGCFFGAEDRLGAEAEALNALANHILDTVLTGNRPVRKWRTSFLQPLRFCDEELKNKVLDGLRQAASQPQSGLFPVVIGPEERHYFLPHVEPTLAPGFAGQRTEIPELIEMARRGLSIASVERFFEGLCLQLTLPNHPKPHLLPIASVRLHFFYHSVMALEWVIGDAATAEEDQTVGQRDEASENISNEPAEYPPGQPYWRGLLADDGPDALSLAQVLDINAKLRQCYSTYSSDGARGGQTMIRLVERGRILGALLHGGVVNEHRITAWFRALLEKALGLDNDAHAESWLNEKLELLSDDRTRVVSSVIPAGAYPQTPWGRERFEEILARLNTVDPYGQGHFYEPRVAMEELGRGLYERFRANGSLFACTPHSLVFLGFGWFPTDIIHKRHMATMYRRMFLVAMFYQSILHALALSLNEAGRGNGVGPIREHEFKDLRARIIYFTNHLWFRRLSSQVQGVELFDLLSARAGLDQQYQEIADEIERAESFHTAVARQRDESFHRAVAFWGAPLVLFVAMLAIPADGYFDLWGWLARLGQNHVAPWMCVSGDLRWLTLLLGLFFAAALALLPGWLLYLAINKWRGRRKKRRK</sequence>
<dbReference type="AlphaFoldDB" id="E1QHL1"/>
<keyword evidence="4" id="KW-1185">Reference proteome</keyword>
<keyword evidence="2" id="KW-1133">Transmembrane helix</keyword>
<evidence type="ECO:0000313" key="4">
    <source>
        <dbReference type="Proteomes" id="UP000009047"/>
    </source>
</evidence>
<organism evidence="3 4">
    <name type="scientific">Desulfarculus baarsii (strain ATCC 33931 / DSM 2075 / LMG 7858 / VKM B-1802 / 2st14)</name>
    <dbReference type="NCBI Taxonomy" id="644282"/>
    <lineage>
        <taxon>Bacteria</taxon>
        <taxon>Pseudomonadati</taxon>
        <taxon>Thermodesulfobacteriota</taxon>
        <taxon>Desulfarculia</taxon>
        <taxon>Desulfarculales</taxon>
        <taxon>Desulfarculaceae</taxon>
        <taxon>Desulfarculus</taxon>
    </lineage>
</organism>
<keyword evidence="2" id="KW-0472">Membrane</keyword>
<dbReference type="STRING" id="644282.Deba_1686"/>
<feature type="transmembrane region" description="Helical" evidence="2">
    <location>
        <begin position="885"/>
        <end position="903"/>
    </location>
</feature>
<feature type="transmembrane region" description="Helical" evidence="2">
    <location>
        <begin position="933"/>
        <end position="958"/>
    </location>
</feature>
<reference evidence="3 4" key="1">
    <citation type="journal article" date="2010" name="Stand. Genomic Sci.">
        <title>Complete genome sequence of Desulfarculus baarsii type strain (2st14).</title>
        <authorList>
            <person name="Sun H."/>
            <person name="Spring S."/>
            <person name="Lapidus A."/>
            <person name="Davenport K."/>
            <person name="Del Rio T.G."/>
            <person name="Tice H."/>
            <person name="Nolan M."/>
            <person name="Copeland A."/>
            <person name="Cheng J.F."/>
            <person name="Lucas S."/>
            <person name="Tapia R."/>
            <person name="Goodwin L."/>
            <person name="Pitluck S."/>
            <person name="Ivanova N."/>
            <person name="Pagani I."/>
            <person name="Mavromatis K."/>
            <person name="Ovchinnikova G."/>
            <person name="Pati A."/>
            <person name="Chen A."/>
            <person name="Palaniappan K."/>
            <person name="Hauser L."/>
            <person name="Chang Y.J."/>
            <person name="Jeffries C.D."/>
            <person name="Detter J.C."/>
            <person name="Han C."/>
            <person name="Rohde M."/>
            <person name="Brambilla E."/>
            <person name="Goker M."/>
            <person name="Woyke T."/>
            <person name="Bristow J."/>
            <person name="Eisen J.A."/>
            <person name="Markowitz V."/>
            <person name="Hugenholtz P."/>
            <person name="Kyrpides N.C."/>
            <person name="Klenk H.P."/>
            <person name="Land M."/>
        </authorList>
    </citation>
    <scope>NUCLEOTIDE SEQUENCE [LARGE SCALE GENOMIC DNA]</scope>
    <source>
        <strain evidence="4">ATCC 33931 / DSM 2075 / LMG 7858 / VKM B-1802 / 2st14</strain>
    </source>
</reference>
<dbReference type="Proteomes" id="UP000009047">
    <property type="component" value="Chromosome"/>
</dbReference>
<keyword evidence="2" id="KW-0812">Transmembrane</keyword>
<accession>E1QHL1</accession>
<feature type="region of interest" description="Disordered" evidence="1">
    <location>
        <begin position="553"/>
        <end position="574"/>
    </location>
</feature>
<evidence type="ECO:0000256" key="1">
    <source>
        <dbReference type="SAM" id="MobiDB-lite"/>
    </source>
</evidence>